<dbReference type="GO" id="GO:0004672">
    <property type="term" value="F:protein kinase activity"/>
    <property type="evidence" value="ECO:0007669"/>
    <property type="project" value="InterPro"/>
</dbReference>
<dbReference type="PANTHER" id="PTHR44305:SF24">
    <property type="entry name" value="TYROSINE-PROTEIN KINASE C03B1.5-RELATED"/>
    <property type="match status" value="1"/>
</dbReference>
<evidence type="ECO:0000259" key="2">
    <source>
        <dbReference type="PROSITE" id="PS50011"/>
    </source>
</evidence>
<dbReference type="SUPFAM" id="SSF56112">
    <property type="entry name" value="Protein kinase-like (PK-like)"/>
    <property type="match status" value="1"/>
</dbReference>
<dbReference type="InterPro" id="IPR011009">
    <property type="entry name" value="Kinase-like_dom_sf"/>
</dbReference>
<accession>A0A9W8U4Z8</accession>
<organism evidence="3 4">
    <name type="scientific">Fusarium irregulare</name>
    <dbReference type="NCBI Taxonomy" id="2494466"/>
    <lineage>
        <taxon>Eukaryota</taxon>
        <taxon>Fungi</taxon>
        <taxon>Dikarya</taxon>
        <taxon>Ascomycota</taxon>
        <taxon>Pezizomycotina</taxon>
        <taxon>Sordariomycetes</taxon>
        <taxon>Hypocreomycetidae</taxon>
        <taxon>Hypocreales</taxon>
        <taxon>Nectriaceae</taxon>
        <taxon>Fusarium</taxon>
        <taxon>Fusarium incarnatum-equiseti species complex</taxon>
    </lineage>
</organism>
<protein>
    <recommendedName>
        <fullName evidence="2">Protein kinase domain-containing protein</fullName>
    </recommendedName>
</protein>
<evidence type="ECO:0000313" key="3">
    <source>
        <dbReference type="EMBL" id="KAJ4003171.1"/>
    </source>
</evidence>
<reference evidence="3" key="1">
    <citation type="submission" date="2022-10" db="EMBL/GenBank/DDBJ databases">
        <title>Fusarium specimens isolated from Avocado Roots.</title>
        <authorList>
            <person name="Stajich J."/>
            <person name="Roper C."/>
            <person name="Heimlech-Rivalta G."/>
        </authorList>
    </citation>
    <scope>NUCLEOTIDE SEQUENCE</scope>
    <source>
        <strain evidence="3">CF00143</strain>
    </source>
</reference>
<comment type="caution">
    <text evidence="3">The sequence shown here is derived from an EMBL/GenBank/DDBJ whole genome shotgun (WGS) entry which is preliminary data.</text>
</comment>
<dbReference type="Pfam" id="PF00069">
    <property type="entry name" value="Pkinase"/>
    <property type="match status" value="1"/>
</dbReference>
<evidence type="ECO:0000313" key="4">
    <source>
        <dbReference type="Proteomes" id="UP001152130"/>
    </source>
</evidence>
<dbReference type="PROSITE" id="PS50011">
    <property type="entry name" value="PROTEIN_KINASE_DOM"/>
    <property type="match status" value="1"/>
</dbReference>
<dbReference type="GO" id="GO:0005524">
    <property type="term" value="F:ATP binding"/>
    <property type="evidence" value="ECO:0007669"/>
    <property type="project" value="InterPro"/>
</dbReference>
<dbReference type="PANTHER" id="PTHR44305">
    <property type="entry name" value="SI:DKEY-192D15.2-RELATED"/>
    <property type="match status" value="1"/>
</dbReference>
<dbReference type="SMART" id="SM00220">
    <property type="entry name" value="S_TKc"/>
    <property type="match status" value="1"/>
</dbReference>
<name>A0A9W8U4Z8_9HYPO</name>
<dbReference type="InterPro" id="IPR000719">
    <property type="entry name" value="Prot_kinase_dom"/>
</dbReference>
<feature type="domain" description="Protein kinase" evidence="2">
    <location>
        <begin position="1"/>
        <end position="257"/>
    </location>
</feature>
<dbReference type="Gene3D" id="1.10.510.10">
    <property type="entry name" value="Transferase(Phosphotransferase) domain 1"/>
    <property type="match status" value="1"/>
</dbReference>
<proteinExistence type="predicted"/>
<feature type="compositionally biased region" description="Basic and acidic residues" evidence="1">
    <location>
        <begin position="166"/>
        <end position="184"/>
    </location>
</feature>
<dbReference type="InterPro" id="IPR053083">
    <property type="entry name" value="TF_kinase-domain_protein"/>
</dbReference>
<dbReference type="EMBL" id="JAPDHF010000028">
    <property type="protein sequence ID" value="KAJ4003171.1"/>
    <property type="molecule type" value="Genomic_DNA"/>
</dbReference>
<feature type="region of interest" description="Disordered" evidence="1">
    <location>
        <begin position="1"/>
        <end position="21"/>
    </location>
</feature>
<keyword evidence="4" id="KW-1185">Reference proteome</keyword>
<evidence type="ECO:0000256" key="1">
    <source>
        <dbReference type="SAM" id="MobiDB-lite"/>
    </source>
</evidence>
<sequence length="318" mass="36287">MNLEDVLRSGKCPQDHSSKLGKDEKLPEHWLWREIKGVCCALSVFHEKMKNPFPDIEGVVIGLHFDLKPANILVTADGKLKITDFGQSIIQILNEGEEKTVPYSPGDLRYAAPESRPSLTYSKEGLDDIEVLLNYDVWSLGCIMIEVLIHMLDQQTLDAFDRQLSEETVREEGGEKGDERGDEKRKKKKAGYFTDDALKQCVISSLEGFQHKFANGVQAGYMEALTTLLRTMLSLDVKDRPYSWQVFRKLREEDARLMESRPDLDRIKPEVEQYALLDGKGFREMGWDNGDSVVSFVEIRIGIVRKQRLAESDSFESH</sequence>
<dbReference type="AlphaFoldDB" id="A0A9W8U4Z8"/>
<gene>
    <name evidence="3" type="ORF">NW766_012489</name>
</gene>
<dbReference type="Proteomes" id="UP001152130">
    <property type="component" value="Unassembled WGS sequence"/>
</dbReference>
<feature type="region of interest" description="Disordered" evidence="1">
    <location>
        <begin position="166"/>
        <end position="187"/>
    </location>
</feature>